<dbReference type="Gene3D" id="1.10.560.10">
    <property type="entry name" value="GroEL-like equatorial domain"/>
    <property type="match status" value="1"/>
</dbReference>
<comment type="similarity">
    <text evidence="2">Belongs to the chaperonin (HSP60) family.</text>
</comment>
<feature type="transmembrane region" description="Helical" evidence="4">
    <location>
        <begin position="228"/>
        <end position="248"/>
    </location>
</feature>
<dbReference type="InterPro" id="IPR027413">
    <property type="entry name" value="GROEL-like_equatorial_sf"/>
</dbReference>
<dbReference type="GO" id="GO:0042026">
    <property type="term" value="P:protein refolding"/>
    <property type="evidence" value="ECO:0007669"/>
    <property type="project" value="InterPro"/>
</dbReference>
<evidence type="ECO:0000256" key="3">
    <source>
        <dbReference type="ARBA" id="ARBA00023186"/>
    </source>
</evidence>
<name>A0A830C2U2_9LAMI</name>
<dbReference type="Pfam" id="PF00118">
    <property type="entry name" value="Cpn60_TCP1"/>
    <property type="match status" value="1"/>
</dbReference>
<dbReference type="InterPro" id="IPR002423">
    <property type="entry name" value="Cpn60/GroEL/TCP-1"/>
</dbReference>
<sequence length="447" mass="48016">MRSAMMARAGGELGLGSTFNVLKIEGPPVPTARSIGEILLLSASVFAIKPNGSAGDGTTTAIVLARQMIKFGLLAITNGVNPVSLKSGLDKTVKKFVKMLKDKSYVVKGKYDIKALASLSVGNNKFVGNLIAEAIDKIGPDGVISIKSSSSSETPVIDDEGMKLCCAVNLPCHCYSPRRTLIPAYECWIFNFLFIGISFANSDLKCAALDGDHQDLCMQIDQLAAGSWGWVFCATGLSFWCYRVYVIVLFTVVCRAALDIYLQVCSLRFLPTSFVAPTTMFGLESRVGRRYSGCLEGGWCLDIDECLVHEVESWSSRWVLCDSGGGGIVLSGRWVGAGDVVGNIGQVSEVLKTQREQLLFPVALLHATAFFLGYWISKLSFGESTSRTISIECGMQVHYASEAVELILAQCSELENSNPAKLRRNASAAANIDNLGSSSTPATACSN</sequence>
<keyword evidence="4" id="KW-0472">Membrane</keyword>
<dbReference type="SUPFAM" id="SSF48592">
    <property type="entry name" value="GroEL equatorial domain-like"/>
    <property type="match status" value="1"/>
</dbReference>
<dbReference type="EMBL" id="BMAC01000169">
    <property type="protein sequence ID" value="GFP88591.1"/>
    <property type="molecule type" value="Genomic_DNA"/>
</dbReference>
<evidence type="ECO:0000313" key="6">
    <source>
        <dbReference type="Proteomes" id="UP000653305"/>
    </source>
</evidence>
<evidence type="ECO:0000256" key="2">
    <source>
        <dbReference type="ARBA" id="ARBA00006607"/>
    </source>
</evidence>
<dbReference type="InterPro" id="IPR027410">
    <property type="entry name" value="TCP-1-like_intermed_sf"/>
</dbReference>
<dbReference type="OrthoDB" id="203097at2759"/>
<dbReference type="InterPro" id="IPR001844">
    <property type="entry name" value="Cpn60/GroEL"/>
</dbReference>
<dbReference type="Gene3D" id="3.30.260.10">
    <property type="entry name" value="TCP-1-like chaperonin intermediate domain"/>
    <property type="match status" value="1"/>
</dbReference>
<comment type="caution">
    <text evidence="5">The sequence shown here is derived from an EMBL/GenBank/DDBJ whole genome shotgun (WGS) entry which is preliminary data.</text>
</comment>
<comment type="subcellular location">
    <subcellularLocation>
        <location evidence="1">Membrane</location>
        <topology evidence="1">Multi-pass membrane protein</topology>
    </subcellularLocation>
</comment>
<evidence type="ECO:0000256" key="1">
    <source>
        <dbReference type="ARBA" id="ARBA00004141"/>
    </source>
</evidence>
<dbReference type="InterPro" id="IPR038770">
    <property type="entry name" value="Na+/solute_symporter_sf"/>
</dbReference>
<dbReference type="Gene3D" id="1.20.1530.20">
    <property type="match status" value="1"/>
</dbReference>
<dbReference type="Proteomes" id="UP000653305">
    <property type="component" value="Unassembled WGS sequence"/>
</dbReference>
<protein>
    <submittedName>
        <fullName evidence="5">Rubisco large subunit-binding protein subunit alpha</fullName>
    </submittedName>
</protein>
<feature type="transmembrane region" description="Helical" evidence="4">
    <location>
        <begin position="358"/>
        <end position="376"/>
    </location>
</feature>
<evidence type="ECO:0000313" key="5">
    <source>
        <dbReference type="EMBL" id="GFP88591.1"/>
    </source>
</evidence>
<gene>
    <name evidence="5" type="ORF">PHJA_001002800</name>
</gene>
<keyword evidence="6" id="KW-1185">Reference proteome</keyword>
<keyword evidence="4" id="KW-1133">Transmembrane helix</keyword>
<dbReference type="GO" id="GO:0140662">
    <property type="term" value="F:ATP-dependent protein folding chaperone"/>
    <property type="evidence" value="ECO:0007669"/>
    <property type="project" value="InterPro"/>
</dbReference>
<keyword evidence="3" id="KW-0143">Chaperone</keyword>
<organism evidence="5 6">
    <name type="scientific">Phtheirospermum japonicum</name>
    <dbReference type="NCBI Taxonomy" id="374723"/>
    <lineage>
        <taxon>Eukaryota</taxon>
        <taxon>Viridiplantae</taxon>
        <taxon>Streptophyta</taxon>
        <taxon>Embryophyta</taxon>
        <taxon>Tracheophyta</taxon>
        <taxon>Spermatophyta</taxon>
        <taxon>Magnoliopsida</taxon>
        <taxon>eudicotyledons</taxon>
        <taxon>Gunneridae</taxon>
        <taxon>Pentapetalae</taxon>
        <taxon>asterids</taxon>
        <taxon>lamiids</taxon>
        <taxon>Lamiales</taxon>
        <taxon>Orobanchaceae</taxon>
        <taxon>Orobanchaceae incertae sedis</taxon>
        <taxon>Phtheirospermum</taxon>
    </lineage>
</organism>
<reference evidence="5" key="1">
    <citation type="submission" date="2020-07" db="EMBL/GenBank/DDBJ databases">
        <title>Ethylene signaling mediates host invasion by parasitic plants.</title>
        <authorList>
            <person name="Yoshida S."/>
        </authorList>
    </citation>
    <scope>NUCLEOTIDE SEQUENCE</scope>
    <source>
        <strain evidence="5">Okayama</strain>
    </source>
</reference>
<dbReference type="AlphaFoldDB" id="A0A830C2U2"/>
<proteinExistence type="inferred from homology"/>
<dbReference type="GO" id="GO:0005524">
    <property type="term" value="F:ATP binding"/>
    <property type="evidence" value="ECO:0007669"/>
    <property type="project" value="InterPro"/>
</dbReference>
<accession>A0A830C2U2</accession>
<evidence type="ECO:0000256" key="4">
    <source>
        <dbReference type="SAM" id="Phobius"/>
    </source>
</evidence>
<dbReference type="PANTHER" id="PTHR45633">
    <property type="entry name" value="60 KDA HEAT SHOCK PROTEIN, MITOCHONDRIAL"/>
    <property type="match status" value="1"/>
</dbReference>
<dbReference type="GO" id="GO:0016020">
    <property type="term" value="C:membrane"/>
    <property type="evidence" value="ECO:0007669"/>
    <property type="project" value="UniProtKB-SubCell"/>
</dbReference>
<keyword evidence="4" id="KW-0812">Transmembrane</keyword>